<gene>
    <name evidence="5" type="ordered locus">RER_25260</name>
</gene>
<reference evidence="5 6" key="2">
    <citation type="journal article" date="2006" name="Environ. Microbiol.">
        <title>Sequence analysis of three plasmids harboured in Rhodococcus erythropolis strain PR4.</title>
        <authorList>
            <person name="Sekine M."/>
            <person name="Tanikawa S."/>
            <person name="Omata S."/>
            <person name="Saito M."/>
            <person name="Fujisawa T."/>
            <person name="Tsukatani N."/>
            <person name="Tajima T."/>
            <person name="Sekigawa T."/>
            <person name="Kosugi H."/>
            <person name="Matsuo Y."/>
            <person name="Nishiko R."/>
            <person name="Imamura K."/>
            <person name="Ito M."/>
            <person name="Narita H."/>
            <person name="Tago S."/>
            <person name="Fujita N."/>
            <person name="Harayama S."/>
        </authorList>
    </citation>
    <scope>NUCLEOTIDE SEQUENCE [LARGE SCALE GENOMIC DNA]</scope>
    <source>
        <strain evidence="6">PR4 / NBRC 100887</strain>
    </source>
</reference>
<name>C0ZXZ9_RHOE4</name>
<dbReference type="eggNOG" id="ENOG5032RKK">
    <property type="taxonomic scope" value="Bacteria"/>
</dbReference>
<dbReference type="EMBL" id="AP008957">
    <property type="protein sequence ID" value="BAH33234.1"/>
    <property type="molecule type" value="Genomic_DNA"/>
</dbReference>
<feature type="domain" description="Lsr2 DNA-binding" evidence="4">
    <location>
        <begin position="83"/>
        <end position="118"/>
    </location>
</feature>
<sequence>MAERIIKQLIDDLDGNDIDEGFGQKVEFSYQGTDYTIDLRDSNVDRLEKALKPYIEAAQKIGVARKTRKGSGTPNAASGSGRSKEQLQAIRDWAVKNGFEVAPRGRIKAEVIDAFDAAH</sequence>
<evidence type="ECO:0000313" key="5">
    <source>
        <dbReference type="EMBL" id="BAH33234.1"/>
    </source>
</evidence>
<dbReference type="Gene3D" id="3.30.60.230">
    <property type="entry name" value="Lsr2, dimerization domain"/>
    <property type="match status" value="1"/>
</dbReference>
<dbReference type="PATRIC" id="fig|234621.6.peg.3011"/>
<evidence type="ECO:0000259" key="4">
    <source>
        <dbReference type="Pfam" id="PF23359"/>
    </source>
</evidence>
<keyword evidence="1" id="KW-0238">DNA-binding</keyword>
<dbReference type="Gene3D" id="4.10.320.10">
    <property type="entry name" value="E3-binding domain"/>
    <property type="match status" value="1"/>
</dbReference>
<dbReference type="HOGENOM" id="CLU_139818_0_0_11"/>
<feature type="domain" description="Lsr2 dimerization" evidence="3">
    <location>
        <begin position="1"/>
        <end position="62"/>
    </location>
</feature>
<protein>
    <recommendedName>
        <fullName evidence="7">Lsr2 family protein</fullName>
    </recommendedName>
</protein>
<dbReference type="AlphaFoldDB" id="C0ZXZ9"/>
<feature type="region of interest" description="Disordered" evidence="2">
    <location>
        <begin position="65"/>
        <end position="85"/>
    </location>
</feature>
<dbReference type="Pfam" id="PF23359">
    <property type="entry name" value="Lsr2_DNA-bd"/>
    <property type="match status" value="1"/>
</dbReference>
<organism evidence="5 6">
    <name type="scientific">Rhodococcus erythropolis (strain PR4 / NBRC 100887)</name>
    <dbReference type="NCBI Taxonomy" id="234621"/>
    <lineage>
        <taxon>Bacteria</taxon>
        <taxon>Bacillati</taxon>
        <taxon>Actinomycetota</taxon>
        <taxon>Actinomycetes</taxon>
        <taxon>Mycobacteriales</taxon>
        <taxon>Nocardiaceae</taxon>
        <taxon>Rhodococcus</taxon>
        <taxon>Rhodococcus erythropolis group</taxon>
    </lineage>
</organism>
<dbReference type="Pfam" id="PF11774">
    <property type="entry name" value="Lsr2"/>
    <property type="match status" value="1"/>
</dbReference>
<dbReference type="InterPro" id="IPR055370">
    <property type="entry name" value="Lsr2_DNA-bd"/>
</dbReference>
<dbReference type="GO" id="GO:0016746">
    <property type="term" value="F:acyltransferase activity"/>
    <property type="evidence" value="ECO:0007669"/>
    <property type="project" value="InterPro"/>
</dbReference>
<dbReference type="Proteomes" id="UP000002204">
    <property type="component" value="Chromosome"/>
</dbReference>
<dbReference type="GO" id="GO:0003677">
    <property type="term" value="F:DNA binding"/>
    <property type="evidence" value="ECO:0007669"/>
    <property type="project" value="UniProtKB-KW"/>
</dbReference>
<dbReference type="InterPro" id="IPR024412">
    <property type="entry name" value="Lsr2_dim_dom"/>
</dbReference>
<evidence type="ECO:0000256" key="1">
    <source>
        <dbReference type="ARBA" id="ARBA00023125"/>
    </source>
</evidence>
<accession>C0ZXZ9</accession>
<evidence type="ECO:0000256" key="2">
    <source>
        <dbReference type="SAM" id="MobiDB-lite"/>
    </source>
</evidence>
<reference evidence="6" key="1">
    <citation type="submission" date="2005-03" db="EMBL/GenBank/DDBJ databases">
        <title>Comparison of the complete genome sequences of Rhodococcus erythropolis PR4 and Rhodococcus opacus B4.</title>
        <authorList>
            <person name="Takarada H."/>
            <person name="Sekine M."/>
            <person name="Hosoyama A."/>
            <person name="Yamada R."/>
            <person name="Fujisawa T."/>
            <person name="Omata S."/>
            <person name="Shimizu A."/>
            <person name="Tsukatani N."/>
            <person name="Tanikawa S."/>
            <person name="Fujita N."/>
            <person name="Harayama S."/>
        </authorList>
    </citation>
    <scope>NUCLEOTIDE SEQUENCE [LARGE SCALE GENOMIC DNA]</scope>
    <source>
        <strain evidence="6">PR4 / NBRC 100887</strain>
    </source>
</reference>
<proteinExistence type="predicted"/>
<evidence type="ECO:0000259" key="3">
    <source>
        <dbReference type="Pfam" id="PF11774"/>
    </source>
</evidence>
<dbReference type="InterPro" id="IPR042261">
    <property type="entry name" value="Lsr2-like_dimerization"/>
</dbReference>
<evidence type="ECO:0008006" key="7">
    <source>
        <dbReference type="Google" id="ProtNLM"/>
    </source>
</evidence>
<feature type="compositionally biased region" description="Polar residues" evidence="2">
    <location>
        <begin position="70"/>
        <end position="81"/>
    </location>
</feature>
<dbReference type="InterPro" id="IPR036625">
    <property type="entry name" value="E3-bd_dom_sf"/>
</dbReference>
<dbReference type="RefSeq" id="WP_020907358.1">
    <property type="nucleotide sequence ID" value="NC_012490.1"/>
</dbReference>
<evidence type="ECO:0000313" key="6">
    <source>
        <dbReference type="Proteomes" id="UP000002204"/>
    </source>
</evidence>
<dbReference type="KEGG" id="rer:RER_25260"/>